<protein>
    <recommendedName>
        <fullName evidence="4">SET domain-containing protein</fullName>
    </recommendedName>
</protein>
<evidence type="ECO:0000313" key="2">
    <source>
        <dbReference type="EMBL" id="GBF97936.1"/>
    </source>
</evidence>
<comment type="caution">
    <text evidence="2">The sequence shown here is derived from an EMBL/GenBank/DDBJ whole genome shotgun (WGS) entry which is preliminary data.</text>
</comment>
<dbReference type="AlphaFoldDB" id="A0A2V0PDL7"/>
<gene>
    <name evidence="2" type="ORF">Rsub_10609</name>
</gene>
<dbReference type="Gene3D" id="3.90.1410.10">
    <property type="entry name" value="set domain protein methyltransferase, domain 1"/>
    <property type="match status" value="1"/>
</dbReference>
<evidence type="ECO:0000256" key="1">
    <source>
        <dbReference type="SAM" id="MobiDB-lite"/>
    </source>
</evidence>
<keyword evidence="3" id="KW-1185">Reference proteome</keyword>
<dbReference type="InterPro" id="IPR046341">
    <property type="entry name" value="SET_dom_sf"/>
</dbReference>
<proteinExistence type="predicted"/>
<dbReference type="InParanoid" id="A0A2V0PDL7"/>
<dbReference type="GO" id="GO:0016279">
    <property type="term" value="F:protein-lysine N-methyltransferase activity"/>
    <property type="evidence" value="ECO:0007669"/>
    <property type="project" value="TreeGrafter"/>
</dbReference>
<feature type="compositionally biased region" description="Gly residues" evidence="1">
    <location>
        <begin position="326"/>
        <end position="343"/>
    </location>
</feature>
<evidence type="ECO:0008006" key="4">
    <source>
        <dbReference type="Google" id="ProtNLM"/>
    </source>
</evidence>
<organism evidence="2 3">
    <name type="scientific">Raphidocelis subcapitata</name>
    <dbReference type="NCBI Taxonomy" id="307507"/>
    <lineage>
        <taxon>Eukaryota</taxon>
        <taxon>Viridiplantae</taxon>
        <taxon>Chlorophyta</taxon>
        <taxon>core chlorophytes</taxon>
        <taxon>Chlorophyceae</taxon>
        <taxon>CS clade</taxon>
        <taxon>Sphaeropleales</taxon>
        <taxon>Selenastraceae</taxon>
        <taxon>Raphidocelis</taxon>
    </lineage>
</organism>
<dbReference type="InterPro" id="IPR050600">
    <property type="entry name" value="SETD3_SETD6_MTase"/>
</dbReference>
<name>A0A2V0PDL7_9CHLO</name>
<dbReference type="Proteomes" id="UP000247498">
    <property type="component" value="Unassembled WGS sequence"/>
</dbReference>
<reference evidence="2 3" key="1">
    <citation type="journal article" date="2018" name="Sci. Rep.">
        <title>Raphidocelis subcapitata (=Pseudokirchneriella subcapitata) provides an insight into genome evolution and environmental adaptations in the Sphaeropleales.</title>
        <authorList>
            <person name="Suzuki S."/>
            <person name="Yamaguchi H."/>
            <person name="Nakajima N."/>
            <person name="Kawachi M."/>
        </authorList>
    </citation>
    <scope>NUCLEOTIDE SEQUENCE [LARGE SCALE GENOMIC DNA]</scope>
    <source>
        <strain evidence="2 3">NIES-35</strain>
    </source>
</reference>
<feature type="region of interest" description="Disordered" evidence="1">
    <location>
        <begin position="1"/>
        <end position="25"/>
    </location>
</feature>
<evidence type="ECO:0000313" key="3">
    <source>
        <dbReference type="Proteomes" id="UP000247498"/>
    </source>
</evidence>
<accession>A0A2V0PDL7</accession>
<dbReference type="EMBL" id="BDRX01000111">
    <property type="protein sequence ID" value="GBF97936.1"/>
    <property type="molecule type" value="Genomic_DNA"/>
</dbReference>
<feature type="region of interest" description="Disordered" evidence="1">
    <location>
        <begin position="316"/>
        <end position="349"/>
    </location>
</feature>
<dbReference type="PANTHER" id="PTHR13271">
    <property type="entry name" value="UNCHARACTERIZED PUTATIVE METHYLTRANSFERASE"/>
    <property type="match status" value="1"/>
</dbReference>
<dbReference type="CDD" id="cd10527">
    <property type="entry name" value="SET_LSMT"/>
    <property type="match status" value="1"/>
</dbReference>
<sequence>MAFGHTANHNGAALRPRSGPAGAPFARTAPRQRARLRLLRRSAAAVDVATTEPGAASRCPPCPLGEALRAWVQANGGHMDPRLVVTERAPSGCRGVVATRAISAEDIAADGPPIRVPEAIYMTADDASEVLQRRIDEHWGPAAAAAPGPLAWLRLGSRGARGPPPPVSEVDGLSRLALLLAHERGKGEASRWWPYVANLAGPAPCAWLMEPPALRAALRDLLAARCGGDAGGAARAAALAAAWEAQIAAAGRVARARAAALAGAYGDALGVDAAGLAWAMGQVVSRAFGRGDDVALAPLVDSCNHRGGAGVPFPLYARDPGQPRAGNGGGGGANGGSSGGGEGAPQPGRAETLACVSPQAGGKAVGLEAGEELCISYSAIAGGGEGALGVFLTFGFLPDDCPLD</sequence>
<dbReference type="SUPFAM" id="SSF82199">
    <property type="entry name" value="SET domain"/>
    <property type="match status" value="1"/>
</dbReference>
<dbReference type="PANTHER" id="PTHR13271:SF145">
    <property type="entry name" value="SET DOMAIN-CONTAINING PROTEIN"/>
    <property type="match status" value="1"/>
</dbReference>
<dbReference type="OrthoDB" id="42889at2759"/>